<feature type="region of interest" description="Disordered" evidence="8">
    <location>
        <begin position="22"/>
        <end position="50"/>
    </location>
</feature>
<dbReference type="Gene3D" id="2.130.10.10">
    <property type="entry name" value="YVTN repeat-like/Quinoprotein amine dehydrogenase"/>
    <property type="match status" value="1"/>
</dbReference>
<dbReference type="AlphaFoldDB" id="A0A0D2WV11"/>
<proteinExistence type="inferred from homology"/>
<dbReference type="EMBL" id="KE346371">
    <property type="protein sequence ID" value="KJE96555.1"/>
    <property type="molecule type" value="Genomic_DNA"/>
</dbReference>
<dbReference type="PANTHER" id="PTHR19918">
    <property type="entry name" value="CELL DIVISION CYCLE 20 CDC20 FIZZY -RELATED"/>
    <property type="match status" value="1"/>
</dbReference>
<feature type="domain" description="CDC20/Fizzy WD40" evidence="9">
    <location>
        <begin position="165"/>
        <end position="458"/>
    </location>
</feature>
<evidence type="ECO:0000313" key="10">
    <source>
        <dbReference type="EMBL" id="KJE96555.1"/>
    </source>
</evidence>
<dbReference type="InterPro" id="IPR056150">
    <property type="entry name" value="WD40_CDC20-Fz"/>
</dbReference>
<evidence type="ECO:0000256" key="7">
    <source>
        <dbReference type="PROSITE-ProRule" id="PRU00221"/>
    </source>
</evidence>
<dbReference type="eggNOG" id="KOG0305">
    <property type="taxonomic scope" value="Eukaryota"/>
</dbReference>
<dbReference type="InterPro" id="IPR036322">
    <property type="entry name" value="WD40_repeat_dom_sf"/>
</dbReference>
<dbReference type="RefSeq" id="XP_004344482.1">
    <property type="nucleotide sequence ID" value="XM_004344432.2"/>
</dbReference>
<dbReference type="InterPro" id="IPR033010">
    <property type="entry name" value="Cdc20/Fizzy"/>
</dbReference>
<dbReference type="Pfam" id="PF24807">
    <property type="entry name" value="WD40_CDC20-Fz"/>
    <property type="match status" value="1"/>
</dbReference>
<dbReference type="PANTHER" id="PTHR19918:SF8">
    <property type="entry name" value="FI02843P"/>
    <property type="match status" value="1"/>
</dbReference>
<dbReference type="FunCoup" id="A0A0D2WV11">
    <property type="interactions" value="566"/>
</dbReference>
<keyword evidence="3" id="KW-0132">Cell division</keyword>
<gene>
    <name evidence="10" type="ORF">CAOG_006861</name>
</gene>
<evidence type="ECO:0000256" key="8">
    <source>
        <dbReference type="SAM" id="MobiDB-lite"/>
    </source>
</evidence>
<dbReference type="Proteomes" id="UP000008743">
    <property type="component" value="Unassembled WGS sequence"/>
</dbReference>
<keyword evidence="4" id="KW-0677">Repeat</keyword>
<dbReference type="PROSITE" id="PS50082">
    <property type="entry name" value="WD_REPEATS_2"/>
    <property type="match status" value="4"/>
</dbReference>
<dbReference type="GO" id="GO:1905786">
    <property type="term" value="P:positive regulation of anaphase-promoting complex-dependent catabolic process"/>
    <property type="evidence" value="ECO:0007669"/>
    <property type="project" value="TreeGrafter"/>
</dbReference>
<dbReference type="InParanoid" id="A0A0D2WV11"/>
<evidence type="ECO:0000256" key="5">
    <source>
        <dbReference type="ARBA" id="ARBA00022776"/>
    </source>
</evidence>
<dbReference type="InterPro" id="IPR015943">
    <property type="entry name" value="WD40/YVTN_repeat-like_dom_sf"/>
</dbReference>
<feature type="repeat" description="WD" evidence="7">
    <location>
        <begin position="217"/>
        <end position="251"/>
    </location>
</feature>
<sequence>MNFLADSSFLATSAPQTPASASLNVSAMSMGSRGSSRTSTGRRPSSGADRFIANRNSMDLELSNFHLLRDSPFTASSVEGAASVEASPVATAAAAESSPSRKRSRAEMSQLLFSEAAESSILALKQKVVSLPLTTVDANATSARTVTGKTKQTMRVVPQVPEKTLDAPGMHDDFFMNVLDWNSNNLLAVGLSNSVYVWNASSGSICRLLELKDDAHVTSLKWSEADNYLAVGSSDSSVAIYDVNREKQIRNMVGHQGSVPALSWRSHILTSGSTSGAIHNHDVRLPNHHVGTYSAHTGAVCNVSWSPDGTQLASGGNDNSVFVWDGVTSLSSSTPAHSLEGHGAAVKALAWSPMQANLLATGAGLADRHIRFWNTANGALMNVIDTGAQISSLMWSKNHKEIVASHGLPSNRLTIWKYPTLQMVAELNGHQGRVLHMAMSPDGETVVSASSDETLRFWKCFASAPAAKKSNQSTGVLSKCAGQLNPSSLAAAIATSVGIKDRIR</sequence>
<dbReference type="SMART" id="SM00320">
    <property type="entry name" value="WD40"/>
    <property type="match status" value="7"/>
</dbReference>
<evidence type="ECO:0000256" key="4">
    <source>
        <dbReference type="ARBA" id="ARBA00022737"/>
    </source>
</evidence>
<evidence type="ECO:0000313" key="11">
    <source>
        <dbReference type="Proteomes" id="UP000008743"/>
    </source>
</evidence>
<dbReference type="STRING" id="595528.A0A0D2WV11"/>
<evidence type="ECO:0000256" key="3">
    <source>
        <dbReference type="ARBA" id="ARBA00022618"/>
    </source>
</evidence>
<keyword evidence="11" id="KW-1185">Reference proteome</keyword>
<protein>
    <submittedName>
        <fullName evidence="10">Cdc20</fullName>
    </submittedName>
</protein>
<dbReference type="InterPro" id="IPR001680">
    <property type="entry name" value="WD40_rpt"/>
</dbReference>
<keyword evidence="6" id="KW-0131">Cell cycle</keyword>
<dbReference type="PROSITE" id="PS50294">
    <property type="entry name" value="WD_REPEATS_REGION"/>
    <property type="match status" value="2"/>
</dbReference>
<dbReference type="GO" id="GO:1990757">
    <property type="term" value="F:ubiquitin ligase activator activity"/>
    <property type="evidence" value="ECO:0007669"/>
    <property type="project" value="TreeGrafter"/>
</dbReference>
<name>A0A0D2WV11_CAPO3</name>
<evidence type="ECO:0000256" key="2">
    <source>
        <dbReference type="ARBA" id="ARBA00022574"/>
    </source>
</evidence>
<evidence type="ECO:0000256" key="6">
    <source>
        <dbReference type="ARBA" id="ARBA00023306"/>
    </source>
</evidence>
<dbReference type="GO" id="GO:0051301">
    <property type="term" value="P:cell division"/>
    <property type="evidence" value="ECO:0007669"/>
    <property type="project" value="UniProtKB-KW"/>
</dbReference>
<reference evidence="11" key="1">
    <citation type="submission" date="2011-02" db="EMBL/GenBank/DDBJ databases">
        <title>The Genome Sequence of Capsaspora owczarzaki ATCC 30864.</title>
        <authorList>
            <person name="Russ C."/>
            <person name="Cuomo C."/>
            <person name="Burger G."/>
            <person name="Gray M.W."/>
            <person name="Holland P.W.H."/>
            <person name="King N."/>
            <person name="Lang F.B.F."/>
            <person name="Roger A.J."/>
            <person name="Ruiz-Trillo I."/>
            <person name="Young S.K."/>
            <person name="Zeng Q."/>
            <person name="Gargeya S."/>
            <person name="Alvarado L."/>
            <person name="Berlin A."/>
            <person name="Chapman S.B."/>
            <person name="Chen Z."/>
            <person name="Freedman E."/>
            <person name="Gellesch M."/>
            <person name="Goldberg J."/>
            <person name="Griggs A."/>
            <person name="Gujja S."/>
            <person name="Heilman E."/>
            <person name="Heiman D."/>
            <person name="Howarth C."/>
            <person name="Mehta T."/>
            <person name="Neiman D."/>
            <person name="Pearson M."/>
            <person name="Roberts A."/>
            <person name="Saif S."/>
            <person name="Shea T."/>
            <person name="Shenoy N."/>
            <person name="Sisk P."/>
            <person name="Stolte C."/>
            <person name="Sykes S."/>
            <person name="White J."/>
            <person name="Yandava C."/>
            <person name="Haas B."/>
            <person name="Nusbaum C."/>
            <person name="Birren B."/>
        </authorList>
    </citation>
    <scope>NUCLEOTIDE SEQUENCE</scope>
    <source>
        <strain evidence="11">ATCC 30864</strain>
    </source>
</reference>
<dbReference type="OrthoDB" id="10263272at2759"/>
<organism evidence="10 11">
    <name type="scientific">Capsaspora owczarzaki (strain ATCC 30864)</name>
    <dbReference type="NCBI Taxonomy" id="595528"/>
    <lineage>
        <taxon>Eukaryota</taxon>
        <taxon>Filasterea</taxon>
        <taxon>Capsaspora</taxon>
    </lineage>
</organism>
<dbReference type="PhylomeDB" id="A0A0D2WV11"/>
<dbReference type="GO" id="GO:0031145">
    <property type="term" value="P:anaphase-promoting complex-dependent catabolic process"/>
    <property type="evidence" value="ECO:0007669"/>
    <property type="project" value="TreeGrafter"/>
</dbReference>
<dbReference type="CDD" id="cd00200">
    <property type="entry name" value="WD40"/>
    <property type="match status" value="1"/>
</dbReference>
<keyword evidence="5" id="KW-0498">Mitosis</keyword>
<comment type="similarity">
    <text evidence="1">Belongs to the WD repeat CDC20/Fizzy family.</text>
</comment>
<feature type="repeat" description="WD" evidence="7">
    <location>
        <begin position="339"/>
        <end position="383"/>
    </location>
</feature>
<feature type="repeat" description="WD" evidence="7">
    <location>
        <begin position="427"/>
        <end position="459"/>
    </location>
</feature>
<feature type="compositionally biased region" description="Low complexity" evidence="8">
    <location>
        <begin position="22"/>
        <end position="48"/>
    </location>
</feature>
<dbReference type="GO" id="GO:0005680">
    <property type="term" value="C:anaphase-promoting complex"/>
    <property type="evidence" value="ECO:0007669"/>
    <property type="project" value="TreeGrafter"/>
</dbReference>
<accession>A0A0D2WV11</accession>
<dbReference type="SUPFAM" id="SSF50978">
    <property type="entry name" value="WD40 repeat-like"/>
    <property type="match status" value="1"/>
</dbReference>
<dbReference type="GO" id="GO:0010997">
    <property type="term" value="F:anaphase-promoting complex binding"/>
    <property type="evidence" value="ECO:0007669"/>
    <property type="project" value="InterPro"/>
</dbReference>
<evidence type="ECO:0000259" key="9">
    <source>
        <dbReference type="Pfam" id="PF24807"/>
    </source>
</evidence>
<evidence type="ECO:0000256" key="1">
    <source>
        <dbReference type="ARBA" id="ARBA00006445"/>
    </source>
</evidence>
<feature type="repeat" description="WD" evidence="7">
    <location>
        <begin position="293"/>
        <end position="325"/>
    </location>
</feature>
<dbReference type="OMA" id="DMDMAYF"/>
<keyword evidence="2 7" id="KW-0853">WD repeat</keyword>